<accession>A0AA37WFD7</accession>
<dbReference type="PANTHER" id="PTHR47642:SF5">
    <property type="entry name" value="ATP-DEPENDENT DNA HELICASE"/>
    <property type="match status" value="1"/>
</dbReference>
<dbReference type="EMBL" id="BSOH01000021">
    <property type="protein sequence ID" value="GLR18477.1"/>
    <property type="molecule type" value="Genomic_DNA"/>
</dbReference>
<dbReference type="AlphaFoldDB" id="A0AA37WFD7"/>
<proteinExistence type="predicted"/>
<keyword evidence="2" id="KW-0378">Hydrolase</keyword>
<evidence type="ECO:0000259" key="1">
    <source>
        <dbReference type="SMART" id="SM00382"/>
    </source>
</evidence>
<dbReference type="RefSeq" id="WP_235295225.1">
    <property type="nucleotide sequence ID" value="NZ_BSOH01000021.1"/>
</dbReference>
<feature type="domain" description="AAA+ ATPase" evidence="1">
    <location>
        <begin position="16"/>
        <end position="301"/>
    </location>
</feature>
<keyword evidence="2" id="KW-0067">ATP-binding</keyword>
<keyword evidence="2" id="KW-0347">Helicase</keyword>
<keyword evidence="3" id="KW-1185">Reference proteome</keyword>
<comment type="caution">
    <text evidence="2">The sequence shown here is derived from an EMBL/GenBank/DDBJ whole genome shotgun (WGS) entry which is preliminary data.</text>
</comment>
<protein>
    <submittedName>
        <fullName evidence="2">Helicase</fullName>
    </submittedName>
</protein>
<dbReference type="GO" id="GO:0006281">
    <property type="term" value="P:DNA repair"/>
    <property type="evidence" value="ECO:0007669"/>
    <property type="project" value="InterPro"/>
</dbReference>
<evidence type="ECO:0000313" key="3">
    <source>
        <dbReference type="Proteomes" id="UP001156666"/>
    </source>
</evidence>
<dbReference type="Pfam" id="PF14493">
    <property type="entry name" value="HTH_40"/>
    <property type="match status" value="1"/>
</dbReference>
<sequence>MINKEAELAEEYAIHTDQTFFLTGKAGTGKTTLLKKIIEKSSKNIAVVAPTGVAAINAGGSTIHSMFGFPLKIYVPTFDRVDINNATNKALLKNHLRYRTDKRKVIQALELLIIDEISMVRADTLDAIDYALKYTRKNQLPFGGVQVIVIGDLFQLSPIARNHDWDILRQYYPSPYFFHAKVWNETRPLLIELKKVYRQEEENFIHLLNAIRNGNPTSDVLDQLNEQYDPDFTTKNNESIILTTHNNKANDINLKALNSLDSRAHKFKAEVDGNFADSAFPIDEILTLKEGAQVMFIRNDTEEGAYFNGKLAKVEHIGREDIKVRFLDDDRTYFIDKVKWENKVYSIDKETNEVTQEVVGSFKQYPIRLAWAITIHKSQGLTFDKAVIDIGDAFAIGQTYVALSRCTNLEGMTLKSKVNPKSVRVNGEVQAFYQSAPSIQEIESGLKEAKHLYSRRKLRATFSFGYLKDDINDWISVLEKKTIPDKAKAVDLSLQLNKIQKNLDRISQSFQFQLDKLFQDYDASGDPSELLERITKAIEYFTNDTFEKLIKPTHEHLAAYSLKKGTKAYNEAVSDLLEIFWGRLNTLYALDFLGEKIWKGKQISQDDLPPIPSAKKVKGEKADTFAITLGLYEDGKSVKEIAKLRSMAATTIEGHMARWVEKGKIEITKFVKPARLKKILPFIDKNESKSLTELIKEIPFDTTFGELKLVIAYSKSPKMASK</sequence>
<dbReference type="Gene3D" id="3.40.50.300">
    <property type="entry name" value="P-loop containing nucleotide triphosphate hydrolases"/>
    <property type="match status" value="2"/>
</dbReference>
<dbReference type="Gene3D" id="2.30.30.940">
    <property type="match status" value="1"/>
</dbReference>
<dbReference type="Proteomes" id="UP001156666">
    <property type="component" value="Unassembled WGS sequence"/>
</dbReference>
<gene>
    <name evidence="2" type="ORF">GCM10007940_30930</name>
</gene>
<dbReference type="GO" id="GO:0000723">
    <property type="term" value="P:telomere maintenance"/>
    <property type="evidence" value="ECO:0007669"/>
    <property type="project" value="InterPro"/>
</dbReference>
<evidence type="ECO:0000313" key="2">
    <source>
        <dbReference type="EMBL" id="GLR18477.1"/>
    </source>
</evidence>
<dbReference type="InterPro" id="IPR029491">
    <property type="entry name" value="Helicase_HTH"/>
</dbReference>
<name>A0AA37WFD7_9BACT</name>
<dbReference type="SUPFAM" id="SSF52540">
    <property type="entry name" value="P-loop containing nucleoside triphosphate hydrolases"/>
    <property type="match status" value="2"/>
</dbReference>
<keyword evidence="2" id="KW-0547">Nucleotide-binding</keyword>
<dbReference type="CDD" id="cd18809">
    <property type="entry name" value="SF1_C_RecD"/>
    <property type="match status" value="1"/>
</dbReference>
<dbReference type="InterPro" id="IPR027417">
    <property type="entry name" value="P-loop_NTPase"/>
</dbReference>
<dbReference type="GO" id="GO:0003678">
    <property type="term" value="F:DNA helicase activity"/>
    <property type="evidence" value="ECO:0007669"/>
    <property type="project" value="InterPro"/>
</dbReference>
<organism evidence="2 3">
    <name type="scientific">Portibacter lacus</name>
    <dbReference type="NCBI Taxonomy" id="1099794"/>
    <lineage>
        <taxon>Bacteria</taxon>
        <taxon>Pseudomonadati</taxon>
        <taxon>Bacteroidota</taxon>
        <taxon>Saprospiria</taxon>
        <taxon>Saprospirales</taxon>
        <taxon>Haliscomenobacteraceae</taxon>
        <taxon>Portibacter</taxon>
    </lineage>
</organism>
<dbReference type="InterPro" id="IPR051055">
    <property type="entry name" value="PIF1_helicase"/>
</dbReference>
<dbReference type="SMART" id="SM00382">
    <property type="entry name" value="AAA"/>
    <property type="match status" value="1"/>
</dbReference>
<reference evidence="2" key="2">
    <citation type="submission" date="2023-01" db="EMBL/GenBank/DDBJ databases">
        <title>Draft genome sequence of Portibacter lacus strain NBRC 108769.</title>
        <authorList>
            <person name="Sun Q."/>
            <person name="Mori K."/>
        </authorList>
    </citation>
    <scope>NUCLEOTIDE SEQUENCE</scope>
    <source>
        <strain evidence="2">NBRC 108769</strain>
    </source>
</reference>
<reference evidence="2" key="1">
    <citation type="journal article" date="2014" name="Int. J. Syst. Evol. Microbiol.">
        <title>Complete genome sequence of Corynebacterium casei LMG S-19264T (=DSM 44701T), isolated from a smear-ripened cheese.</title>
        <authorList>
            <consortium name="US DOE Joint Genome Institute (JGI-PGF)"/>
            <person name="Walter F."/>
            <person name="Albersmeier A."/>
            <person name="Kalinowski J."/>
            <person name="Ruckert C."/>
        </authorList>
    </citation>
    <scope>NUCLEOTIDE SEQUENCE</scope>
    <source>
        <strain evidence="2">NBRC 108769</strain>
    </source>
</reference>
<dbReference type="InterPro" id="IPR003593">
    <property type="entry name" value="AAA+_ATPase"/>
</dbReference>
<dbReference type="PANTHER" id="PTHR47642">
    <property type="entry name" value="ATP-DEPENDENT DNA HELICASE"/>
    <property type="match status" value="1"/>
</dbReference>
<dbReference type="Pfam" id="PF05970">
    <property type="entry name" value="PIF1"/>
    <property type="match status" value="1"/>
</dbReference>
<dbReference type="FunFam" id="3.40.50.300:FF:001498">
    <property type="entry name" value="ATP-dependent DNA helicase"/>
    <property type="match status" value="1"/>
</dbReference>
<dbReference type="InterPro" id="IPR010285">
    <property type="entry name" value="DNA_helicase_pif1-like_DEAD"/>
</dbReference>